<gene>
    <name evidence="2" type="ORF">EDC18_10617</name>
</gene>
<keyword evidence="1" id="KW-0812">Transmembrane</keyword>
<accession>A0A4R3MK77</accession>
<dbReference type="InterPro" id="IPR012507">
    <property type="entry name" value="YibE_F"/>
</dbReference>
<dbReference type="Pfam" id="PF07907">
    <property type="entry name" value="YibE_F"/>
    <property type="match status" value="1"/>
</dbReference>
<sequence>MKESQNINRVFVGLSIFIIILLILLPTGFPTNEYPNSDRVRVRILEVDDSLVYSAGGVILQGSQLCKVRILNGDFKGTETYARNTFMGKLDMDKVFEEGDTALAVIDFLDNEVTFVTIIDHYRLHLEIILFIVFVALLILFARWVGVKALISFVLTILMIWKVLIPSFLKGYHPIIIAMLVVFMLTIVIIALVAGINRKSLVAISGSFLGSVLTCILAISFGNAFNIHGAILPFSETLLYTGYAHLNLTDIFIAGIFLASAGALMDLAMDISTAIYEMVHNNPNITRKQAIQSGLVIGRAVIGTMTTTLLLAYSGGYVALLMVFMAQGTPMINILNLRYVSAEILHTIVGSIGLVTVAPFTAVLAGILFTQPAFLEKVKREMEERVSQEEKEVISQLS</sequence>
<keyword evidence="1" id="KW-1133">Transmembrane helix</keyword>
<dbReference type="Proteomes" id="UP000294902">
    <property type="component" value="Unassembled WGS sequence"/>
</dbReference>
<keyword evidence="1" id="KW-0472">Membrane</keyword>
<feature type="transmembrane region" description="Helical" evidence="1">
    <location>
        <begin position="208"/>
        <end position="231"/>
    </location>
</feature>
<evidence type="ECO:0000256" key="1">
    <source>
        <dbReference type="SAM" id="Phobius"/>
    </source>
</evidence>
<dbReference type="EMBL" id="SMAL01000006">
    <property type="protein sequence ID" value="TCT14221.1"/>
    <property type="molecule type" value="Genomic_DNA"/>
</dbReference>
<proteinExistence type="predicted"/>
<evidence type="ECO:0000313" key="3">
    <source>
        <dbReference type="Proteomes" id="UP000294902"/>
    </source>
</evidence>
<feature type="transmembrane region" description="Helical" evidence="1">
    <location>
        <begin position="296"/>
        <end position="324"/>
    </location>
</feature>
<feature type="transmembrane region" description="Helical" evidence="1">
    <location>
        <begin position="251"/>
        <end position="276"/>
    </location>
</feature>
<evidence type="ECO:0000313" key="2">
    <source>
        <dbReference type="EMBL" id="TCT14221.1"/>
    </source>
</evidence>
<dbReference type="PANTHER" id="PTHR41771">
    <property type="entry name" value="MEMBRANE PROTEIN-RELATED"/>
    <property type="match status" value="1"/>
</dbReference>
<feature type="transmembrane region" description="Helical" evidence="1">
    <location>
        <begin position="7"/>
        <end position="29"/>
    </location>
</feature>
<reference evidence="2 3" key="1">
    <citation type="submission" date="2019-03" db="EMBL/GenBank/DDBJ databases">
        <title>Genomic Encyclopedia of Type Strains, Phase IV (KMG-IV): sequencing the most valuable type-strain genomes for metagenomic binning, comparative biology and taxonomic classification.</title>
        <authorList>
            <person name="Goeker M."/>
        </authorList>
    </citation>
    <scope>NUCLEOTIDE SEQUENCE [LARGE SCALE GENOMIC DNA]</scope>
    <source>
        <strain evidence="2 3">DSM 24629</strain>
    </source>
</reference>
<feature type="transmembrane region" description="Helical" evidence="1">
    <location>
        <begin position="124"/>
        <end position="142"/>
    </location>
</feature>
<dbReference type="RefSeq" id="WP_132252449.1">
    <property type="nucleotide sequence ID" value="NZ_SMAL01000006.1"/>
</dbReference>
<feature type="transmembrane region" description="Helical" evidence="1">
    <location>
        <begin position="344"/>
        <end position="370"/>
    </location>
</feature>
<feature type="transmembrane region" description="Helical" evidence="1">
    <location>
        <begin position="175"/>
        <end position="196"/>
    </location>
</feature>
<comment type="caution">
    <text evidence="2">The sequence shown here is derived from an EMBL/GenBank/DDBJ whole genome shotgun (WGS) entry which is preliminary data.</text>
</comment>
<dbReference type="OrthoDB" id="5753718at2"/>
<organism evidence="2 3">
    <name type="scientific">Natranaerovirga pectinivora</name>
    <dbReference type="NCBI Taxonomy" id="682400"/>
    <lineage>
        <taxon>Bacteria</taxon>
        <taxon>Bacillati</taxon>
        <taxon>Bacillota</taxon>
        <taxon>Clostridia</taxon>
        <taxon>Lachnospirales</taxon>
        <taxon>Natranaerovirgaceae</taxon>
        <taxon>Natranaerovirga</taxon>
    </lineage>
</organism>
<dbReference type="PANTHER" id="PTHR41771:SF1">
    <property type="entry name" value="MEMBRANE PROTEIN"/>
    <property type="match status" value="1"/>
</dbReference>
<dbReference type="AlphaFoldDB" id="A0A4R3MK77"/>
<feature type="transmembrane region" description="Helical" evidence="1">
    <location>
        <begin position="149"/>
        <end position="169"/>
    </location>
</feature>
<keyword evidence="3" id="KW-1185">Reference proteome</keyword>
<name>A0A4R3MK77_9FIRM</name>
<protein>
    <submittedName>
        <fullName evidence="2">Putative membrane protein</fullName>
    </submittedName>
</protein>